<keyword evidence="2" id="KW-1185">Reference proteome</keyword>
<evidence type="ECO:0000313" key="1">
    <source>
        <dbReference type="EMBL" id="CAK9856743.1"/>
    </source>
</evidence>
<dbReference type="Proteomes" id="UP001497522">
    <property type="component" value="Unassembled WGS sequence"/>
</dbReference>
<protein>
    <submittedName>
        <fullName evidence="1">Uncharacterized protein</fullName>
    </submittedName>
</protein>
<name>A0ABP1A4I5_9BRYO</name>
<evidence type="ECO:0000313" key="2">
    <source>
        <dbReference type="Proteomes" id="UP001497522"/>
    </source>
</evidence>
<dbReference type="EMBL" id="CAXHBF010000567">
    <property type="protein sequence ID" value="CAK9856743.1"/>
    <property type="molecule type" value="Genomic_DNA"/>
</dbReference>
<gene>
    <name evidence="1" type="ORF">CSSPJE1EN2_LOCUS26675</name>
</gene>
<accession>A0ABP1A4I5</accession>
<organism evidence="1 2">
    <name type="scientific">Sphagnum jensenii</name>
    <dbReference type="NCBI Taxonomy" id="128206"/>
    <lineage>
        <taxon>Eukaryota</taxon>
        <taxon>Viridiplantae</taxon>
        <taxon>Streptophyta</taxon>
        <taxon>Embryophyta</taxon>
        <taxon>Bryophyta</taxon>
        <taxon>Sphagnophytina</taxon>
        <taxon>Sphagnopsida</taxon>
        <taxon>Sphagnales</taxon>
        <taxon>Sphagnaceae</taxon>
        <taxon>Sphagnum</taxon>
    </lineage>
</organism>
<sequence>MLADGLTEGRTNVGRKYLRTPGPGRPAERATVALQRSARPEARPGQASTAGFEVVRHWAMEAASRAEAAAAEVVPPAVPPCLCPFFRFACCTAAALRYFFFFYHAYLCRPQSSLVVDFLFPCCCSLAHFLYVRVRPLSSSALSVIAV</sequence>
<proteinExistence type="predicted"/>
<comment type="caution">
    <text evidence="1">The sequence shown here is derived from an EMBL/GenBank/DDBJ whole genome shotgun (WGS) entry which is preliminary data.</text>
</comment>
<reference evidence="1" key="1">
    <citation type="submission" date="2024-03" db="EMBL/GenBank/DDBJ databases">
        <authorList>
            <consortium name="ELIXIR-Norway"/>
            <consortium name="Elixir Norway"/>
        </authorList>
    </citation>
    <scope>NUCLEOTIDE SEQUENCE</scope>
</reference>